<evidence type="ECO:0008006" key="3">
    <source>
        <dbReference type="Google" id="ProtNLM"/>
    </source>
</evidence>
<evidence type="ECO:0000313" key="2">
    <source>
        <dbReference type="Proteomes" id="UP000650467"/>
    </source>
</evidence>
<dbReference type="AlphaFoldDB" id="A0A835SMA5"/>
<name>A0A835SMA5_CHLIN</name>
<evidence type="ECO:0000313" key="1">
    <source>
        <dbReference type="EMBL" id="KAG2424879.1"/>
    </source>
</evidence>
<organism evidence="1 2">
    <name type="scientific">Chlamydomonas incerta</name>
    <dbReference type="NCBI Taxonomy" id="51695"/>
    <lineage>
        <taxon>Eukaryota</taxon>
        <taxon>Viridiplantae</taxon>
        <taxon>Chlorophyta</taxon>
        <taxon>core chlorophytes</taxon>
        <taxon>Chlorophyceae</taxon>
        <taxon>CS clade</taxon>
        <taxon>Chlamydomonadales</taxon>
        <taxon>Chlamydomonadaceae</taxon>
        <taxon>Chlamydomonas</taxon>
    </lineage>
</organism>
<accession>A0A835SMA5</accession>
<dbReference type="SUPFAM" id="SSF56747">
    <property type="entry name" value="Prim-pol domain"/>
    <property type="match status" value="1"/>
</dbReference>
<dbReference type="EMBL" id="JAEHOC010000060">
    <property type="protein sequence ID" value="KAG2424879.1"/>
    <property type="molecule type" value="Genomic_DNA"/>
</dbReference>
<reference evidence="1" key="1">
    <citation type="journal article" date="2020" name="bioRxiv">
        <title>Comparative genomics of Chlamydomonas.</title>
        <authorList>
            <person name="Craig R.J."/>
            <person name="Hasan A.R."/>
            <person name="Ness R.W."/>
            <person name="Keightley P.D."/>
        </authorList>
    </citation>
    <scope>NUCLEOTIDE SEQUENCE</scope>
    <source>
        <strain evidence="1">SAG 7.73</strain>
    </source>
</reference>
<dbReference type="Proteomes" id="UP000650467">
    <property type="component" value="Unassembled WGS sequence"/>
</dbReference>
<sequence>MITVRQLGYLAGSLGQRNVRLHGGGSDDASEGAVDLPSKPNCAYLDCKHLAVFGVRNPATGNAWVPLACSQHAPRSWMTRQPCSSRVCEISKCGTRVKDSAQWCGPHRDMIAEIQATYPKEGMEAILYRLRGRDQDADLQRSKAFLVSSDYLQLRDRVAHKLSALTPEDMSTVPLTAAHTCVDTCVTSPHDAHMLALADARLRDMGHRAMDDIRSLTGWLGALGTGDVLMPCTKGTKAPMFPHANDQWLWEDFNSFAAHANTAKKSYIQSYDIGLLLKEICVVDVDSHALAKELEERFPQLTEAPCEVTKKGMHYFFMRSKFADQHGYYDGVAQLIPGVDFKTRALTGTGGFLVVAPSTDKLWVRPPWTTQVQPIPKEILCAIATPKHPCCKLAIHFVNTVDGQETREVVNYDRDACFHEFAYLRPVLDGHIEESESGSDTEEGALSVATAYVPDCTSLEFQELINLYKNGVTQTFPTVEFYRRLLQVIDFLGAPPRVLRHMRAGGSLPMLMEVETVFPGFGHAMHQEMLFNRCMANDLQLEAVQEGPLPSPVLLARNEAWLFRMATRAPTPAVQSDWLARVPQFAHDWLMRHPKNLVMAGGAALAALTGEIQPKADYDFFLHSATEEEATTILRELADYPGVMLARQNALAVTFSVGAAGRGAKDWDGQDQYTAQVVLRLYESPMQVLSGFDLQPVKCLIMAKQQEDGSLALAPLALPSWFISVANRVMMVEPDMFGAASTMRVLKYCTRRYNAYIPGSNSAAQKPFTSSEVRANLKGVGVLVGYSQEREMEVRALRGSAGSLMDIPSLLWRSMRNRMVSVAAYKADYPSIRDVMSRFRRAKRSDYDTYIAMNAWRFARYVWALAFKVIAGMTEVPQMDWDALQWQHITTSVRTFKHQSPAWASFYDMSAWNQALAEDLLPGVEHELHRRCLLTWGSGSQ</sequence>
<gene>
    <name evidence="1" type="ORF">HXX76_014037</name>
</gene>
<dbReference type="OrthoDB" id="539213at2759"/>
<protein>
    <recommendedName>
        <fullName evidence="3">DNA primase/polymerase bifunctional N-terminal domain-containing protein</fullName>
    </recommendedName>
</protein>
<comment type="caution">
    <text evidence="1">The sequence shown here is derived from an EMBL/GenBank/DDBJ whole genome shotgun (WGS) entry which is preliminary data.</text>
</comment>
<dbReference type="Pfam" id="PF26128">
    <property type="entry name" value="Gad2"/>
    <property type="match status" value="1"/>
</dbReference>
<keyword evidence="2" id="KW-1185">Reference proteome</keyword>
<proteinExistence type="predicted"/>